<evidence type="ECO:0000259" key="1">
    <source>
        <dbReference type="PROSITE" id="PS50994"/>
    </source>
</evidence>
<sequence>MTLVLGDHNKGKRAHYDKAGVDHIGDYDCSIKYHSGKDNVVADVLSRKETKKRISIDFITKLPKTTSGCNTISVIVDGLTKSSHFLPIRETDKLDKLTRIYLKEIVTGHGVPISIVSDRDSRFTVHFWKSLHKALGTRLDMSNAYHFLTDGQSERTIQTLEDMVWACVIDFGSSWETHLPLVDFSYNNSYHTSIKVALFKELYGRKCRSRICWAEVGKSQLTSPELRHETTKNIVQIRNCMAASRDR</sequence>
<comment type="caution">
    <text evidence="2">The sequence shown here is derived from an EMBL/GenBank/DDBJ whole genome shotgun (WGS) entry which is preliminary data.</text>
</comment>
<dbReference type="InterPro" id="IPR001584">
    <property type="entry name" value="Integrase_cat-core"/>
</dbReference>
<dbReference type="AlphaFoldDB" id="A0A5N6MIQ3"/>
<dbReference type="GO" id="GO:0015074">
    <property type="term" value="P:DNA integration"/>
    <property type="evidence" value="ECO:0007669"/>
    <property type="project" value="InterPro"/>
</dbReference>
<dbReference type="PROSITE" id="PS50994">
    <property type="entry name" value="INTEGRASE"/>
    <property type="match status" value="1"/>
</dbReference>
<proteinExistence type="predicted"/>
<organism evidence="2 3">
    <name type="scientific">Mikania micrantha</name>
    <name type="common">bitter vine</name>
    <dbReference type="NCBI Taxonomy" id="192012"/>
    <lineage>
        <taxon>Eukaryota</taxon>
        <taxon>Viridiplantae</taxon>
        <taxon>Streptophyta</taxon>
        <taxon>Embryophyta</taxon>
        <taxon>Tracheophyta</taxon>
        <taxon>Spermatophyta</taxon>
        <taxon>Magnoliopsida</taxon>
        <taxon>eudicotyledons</taxon>
        <taxon>Gunneridae</taxon>
        <taxon>Pentapetalae</taxon>
        <taxon>asterids</taxon>
        <taxon>campanulids</taxon>
        <taxon>Asterales</taxon>
        <taxon>Asteraceae</taxon>
        <taxon>Asteroideae</taxon>
        <taxon>Heliantheae alliance</taxon>
        <taxon>Eupatorieae</taxon>
        <taxon>Mikania</taxon>
    </lineage>
</organism>
<dbReference type="GO" id="GO:0003676">
    <property type="term" value="F:nucleic acid binding"/>
    <property type="evidence" value="ECO:0007669"/>
    <property type="project" value="InterPro"/>
</dbReference>
<gene>
    <name evidence="2" type="ORF">E3N88_29323</name>
</gene>
<accession>A0A5N6MIQ3</accession>
<dbReference type="PANTHER" id="PTHR45835">
    <property type="entry name" value="YALI0A06105P"/>
    <property type="match status" value="1"/>
</dbReference>
<dbReference type="SUPFAM" id="SSF53098">
    <property type="entry name" value="Ribonuclease H-like"/>
    <property type="match status" value="1"/>
</dbReference>
<dbReference type="InterPro" id="IPR036397">
    <property type="entry name" value="RNaseH_sf"/>
</dbReference>
<evidence type="ECO:0000313" key="3">
    <source>
        <dbReference type="Proteomes" id="UP000326396"/>
    </source>
</evidence>
<evidence type="ECO:0000313" key="2">
    <source>
        <dbReference type="EMBL" id="KAD3640100.1"/>
    </source>
</evidence>
<reference evidence="2 3" key="1">
    <citation type="submission" date="2019-05" db="EMBL/GenBank/DDBJ databases">
        <title>Mikania micrantha, genome provides insights into the molecular mechanism of rapid growth.</title>
        <authorList>
            <person name="Liu B."/>
        </authorList>
    </citation>
    <scope>NUCLEOTIDE SEQUENCE [LARGE SCALE GENOMIC DNA]</scope>
    <source>
        <strain evidence="2">NLD-2019</strain>
        <tissue evidence="2">Leaf</tissue>
    </source>
</reference>
<protein>
    <recommendedName>
        <fullName evidence="1">Integrase catalytic domain-containing protein</fullName>
    </recommendedName>
</protein>
<dbReference type="Proteomes" id="UP000326396">
    <property type="component" value="Linkage Group LG5"/>
</dbReference>
<keyword evidence="3" id="KW-1185">Reference proteome</keyword>
<feature type="domain" description="Integrase catalytic" evidence="1">
    <location>
        <begin position="44"/>
        <end position="207"/>
    </location>
</feature>
<dbReference type="Gene3D" id="3.30.420.10">
    <property type="entry name" value="Ribonuclease H-like superfamily/Ribonuclease H"/>
    <property type="match status" value="1"/>
</dbReference>
<dbReference type="EMBL" id="SZYD01000015">
    <property type="protein sequence ID" value="KAD3640100.1"/>
    <property type="molecule type" value="Genomic_DNA"/>
</dbReference>
<dbReference type="OrthoDB" id="422540at2759"/>
<name>A0A5N6MIQ3_9ASTR</name>
<dbReference type="InterPro" id="IPR012337">
    <property type="entry name" value="RNaseH-like_sf"/>
</dbReference>
<dbReference type="PANTHER" id="PTHR45835:SF103">
    <property type="entry name" value="RNA-DIRECTED DNA POLYMERASE"/>
    <property type="match status" value="1"/>
</dbReference>